<dbReference type="Proteomes" id="UP001058074">
    <property type="component" value="Unassembled WGS sequence"/>
</dbReference>
<organism evidence="1 2">
    <name type="scientific">Inconstantimicrobium mannanitabidum</name>
    <dbReference type="NCBI Taxonomy" id="1604901"/>
    <lineage>
        <taxon>Bacteria</taxon>
        <taxon>Bacillati</taxon>
        <taxon>Bacillota</taxon>
        <taxon>Clostridia</taxon>
        <taxon>Eubacteriales</taxon>
        <taxon>Clostridiaceae</taxon>
        <taxon>Inconstantimicrobium</taxon>
    </lineage>
</organism>
<dbReference type="EMBL" id="BROD01000001">
    <property type="protein sequence ID" value="GKX65481.1"/>
    <property type="molecule type" value="Genomic_DNA"/>
</dbReference>
<comment type="caution">
    <text evidence="1">The sequence shown here is derived from an EMBL/GenBank/DDBJ whole genome shotgun (WGS) entry which is preliminary data.</text>
</comment>
<sequence>MDVGALSMAMSQNSIANAVDLSVMKMAMNSENETSTTIDKMMSNMAVDPNLGTLLDRRA</sequence>
<name>A0ACB5R8W8_9CLOT</name>
<proteinExistence type="predicted"/>
<protein>
    <submittedName>
        <fullName evidence="1">Uncharacterized protein</fullName>
    </submittedName>
</protein>
<keyword evidence="2" id="KW-1185">Reference proteome</keyword>
<reference evidence="1" key="1">
    <citation type="journal article" date="2025" name="Int. J. Syst. Evol. Microbiol.">
        <title>Inconstantimicrobium mannanitabidum sp. nov., a novel member of the family Clostridiaceae isolated from anoxic soil under the treatment of reductive soil disinfestation.</title>
        <authorList>
            <person name="Ueki A."/>
            <person name="Tonouchi A."/>
            <person name="Honma S."/>
            <person name="Kaku N."/>
            <person name="Ueki K."/>
        </authorList>
    </citation>
    <scope>NUCLEOTIDE SEQUENCE</scope>
    <source>
        <strain evidence="1">TW13</strain>
    </source>
</reference>
<evidence type="ECO:0000313" key="1">
    <source>
        <dbReference type="EMBL" id="GKX65481.1"/>
    </source>
</evidence>
<evidence type="ECO:0000313" key="2">
    <source>
        <dbReference type="Proteomes" id="UP001058074"/>
    </source>
</evidence>
<gene>
    <name evidence="1" type="ORF">rsdtw13_07390</name>
</gene>
<accession>A0ACB5R8W8</accession>